<dbReference type="GO" id="GO:0005737">
    <property type="term" value="C:cytoplasm"/>
    <property type="evidence" value="ECO:0000318"/>
    <property type="project" value="GO_Central"/>
</dbReference>
<dbReference type="AlphaFoldDB" id="A0A1U8KV55"/>
<evidence type="ECO:0000313" key="8">
    <source>
        <dbReference type="Proteomes" id="UP000818029"/>
    </source>
</evidence>
<dbReference type="GO" id="GO:0005874">
    <property type="term" value="C:microtubule"/>
    <property type="evidence" value="ECO:0000318"/>
    <property type="project" value="GO_Central"/>
</dbReference>
<comment type="caution">
    <text evidence="4">Lacks conserved residue(s) required for the propagation of feature annotation.</text>
</comment>
<dbReference type="PaxDb" id="3635-A0A1U8KV55"/>
<evidence type="ECO:0000256" key="3">
    <source>
        <dbReference type="ARBA" id="ARBA00023175"/>
    </source>
</evidence>
<organism evidence="8 9">
    <name type="scientific">Gossypium hirsutum</name>
    <name type="common">Upland cotton</name>
    <name type="synonym">Gossypium mexicanum</name>
    <dbReference type="NCBI Taxonomy" id="3635"/>
    <lineage>
        <taxon>Eukaryota</taxon>
        <taxon>Viridiplantae</taxon>
        <taxon>Streptophyta</taxon>
        <taxon>Embryophyta</taxon>
        <taxon>Tracheophyta</taxon>
        <taxon>Spermatophyta</taxon>
        <taxon>Magnoliopsida</taxon>
        <taxon>eudicotyledons</taxon>
        <taxon>Gunneridae</taxon>
        <taxon>Pentapetalae</taxon>
        <taxon>rosids</taxon>
        <taxon>malvids</taxon>
        <taxon>Malvales</taxon>
        <taxon>Malvaceae</taxon>
        <taxon>Malvoideae</taxon>
        <taxon>Gossypium</taxon>
    </lineage>
</organism>
<dbReference type="InterPro" id="IPR027640">
    <property type="entry name" value="Kinesin-like_fam"/>
</dbReference>
<dbReference type="InterPro" id="IPR036961">
    <property type="entry name" value="Kinesin_motor_dom_sf"/>
</dbReference>
<feature type="coiled-coil region" evidence="6">
    <location>
        <begin position="170"/>
        <end position="219"/>
    </location>
</feature>
<name>A0A1U8KV55_GOSHI</name>
<dbReference type="GO" id="GO:0005871">
    <property type="term" value="C:kinesin complex"/>
    <property type="evidence" value="ECO:0000318"/>
    <property type="project" value="GO_Central"/>
</dbReference>
<evidence type="ECO:0000313" key="9">
    <source>
        <dbReference type="RefSeq" id="XP_016706352.1"/>
    </source>
</evidence>
<evidence type="ECO:0000256" key="6">
    <source>
        <dbReference type="SAM" id="Coils"/>
    </source>
</evidence>
<keyword evidence="8" id="KW-1185">Reference proteome</keyword>
<dbReference type="Proteomes" id="UP000818029">
    <property type="component" value="Chromosome D01"/>
</dbReference>
<dbReference type="GO" id="GO:0005524">
    <property type="term" value="F:ATP binding"/>
    <property type="evidence" value="ECO:0007669"/>
    <property type="project" value="UniProtKB-KW"/>
</dbReference>
<evidence type="ECO:0000256" key="1">
    <source>
        <dbReference type="ARBA" id="ARBA00022741"/>
    </source>
</evidence>
<keyword evidence="2 5" id="KW-0067">ATP-binding</keyword>
<gene>
    <name evidence="9" type="primary">LOC107921014</name>
</gene>
<dbReference type="GO" id="GO:0008017">
    <property type="term" value="F:microtubule binding"/>
    <property type="evidence" value="ECO:0000318"/>
    <property type="project" value="GO_Central"/>
</dbReference>
<dbReference type="RefSeq" id="XP_016706352.1">
    <property type="nucleotide sequence ID" value="XM_016850863.2"/>
</dbReference>
<dbReference type="Pfam" id="PF00225">
    <property type="entry name" value="Kinesin"/>
    <property type="match status" value="1"/>
</dbReference>
<protein>
    <recommendedName>
        <fullName evidence="5">Kinesin-like protein</fullName>
    </recommendedName>
</protein>
<evidence type="ECO:0000256" key="4">
    <source>
        <dbReference type="PROSITE-ProRule" id="PRU00283"/>
    </source>
</evidence>
<evidence type="ECO:0000256" key="2">
    <source>
        <dbReference type="ARBA" id="ARBA00022840"/>
    </source>
</evidence>
<dbReference type="SMART" id="SM00129">
    <property type="entry name" value="KISc"/>
    <property type="match status" value="1"/>
</dbReference>
<dbReference type="STRING" id="3635.A0A1U8KV55"/>
<dbReference type="GO" id="GO:0016887">
    <property type="term" value="F:ATP hydrolysis activity"/>
    <property type="evidence" value="ECO:0000318"/>
    <property type="project" value="GO_Central"/>
</dbReference>
<dbReference type="KEGG" id="ghi:107921014"/>
<evidence type="ECO:0000259" key="7">
    <source>
        <dbReference type="PROSITE" id="PS50067"/>
    </source>
</evidence>
<dbReference type="OrthoDB" id="1729714at2759"/>
<keyword evidence="6" id="KW-0175">Coiled coil</keyword>
<dbReference type="InterPro" id="IPR019821">
    <property type="entry name" value="Kinesin_motor_CS"/>
</dbReference>
<keyword evidence="3 5" id="KW-0505">Motor protein</keyword>
<dbReference type="GO" id="GO:0007018">
    <property type="term" value="P:microtubule-based movement"/>
    <property type="evidence" value="ECO:0000318"/>
    <property type="project" value="GO_Central"/>
</dbReference>
<dbReference type="InterPro" id="IPR001752">
    <property type="entry name" value="Kinesin_motor_dom"/>
</dbReference>
<evidence type="ECO:0000256" key="5">
    <source>
        <dbReference type="RuleBase" id="RU000394"/>
    </source>
</evidence>
<dbReference type="GO" id="GO:0008574">
    <property type="term" value="F:plus-end-directed microtubule motor activity"/>
    <property type="evidence" value="ECO:0000318"/>
    <property type="project" value="GO_Central"/>
</dbReference>
<reference evidence="8" key="1">
    <citation type="journal article" date="2020" name="Nat. Genet.">
        <title>Genomic diversifications of five Gossypium allopolyploid species and their impact on cotton improvement.</title>
        <authorList>
            <person name="Chen Z.J."/>
            <person name="Sreedasyam A."/>
            <person name="Ando A."/>
            <person name="Song Q."/>
            <person name="De Santiago L.M."/>
            <person name="Hulse-Kemp A.M."/>
            <person name="Ding M."/>
            <person name="Ye W."/>
            <person name="Kirkbride R.C."/>
            <person name="Jenkins J."/>
            <person name="Plott C."/>
            <person name="Lovell J."/>
            <person name="Lin Y.M."/>
            <person name="Vaughn R."/>
            <person name="Liu B."/>
            <person name="Simpson S."/>
            <person name="Scheffler B.E."/>
            <person name="Wen L."/>
            <person name="Saski C.A."/>
            <person name="Grover C.E."/>
            <person name="Hu G."/>
            <person name="Conover J.L."/>
            <person name="Carlson J.W."/>
            <person name="Shu S."/>
            <person name="Boston L.B."/>
            <person name="Williams M."/>
            <person name="Peterson D.G."/>
            <person name="McGee K."/>
            <person name="Jones D.C."/>
            <person name="Wendel J.F."/>
            <person name="Stelly D.M."/>
            <person name="Grimwood J."/>
            <person name="Schmutz J."/>
        </authorList>
    </citation>
    <scope>NUCLEOTIDE SEQUENCE [LARGE SCALE GENOMIC DNA]</scope>
    <source>
        <strain evidence="8">cv. TM-1</strain>
    </source>
</reference>
<feature type="domain" description="Kinesin motor" evidence="7">
    <location>
        <begin position="1"/>
        <end position="157"/>
    </location>
</feature>
<dbReference type="PROSITE" id="PS50067">
    <property type="entry name" value="KINESIN_MOTOR_2"/>
    <property type="match status" value="1"/>
</dbReference>
<dbReference type="PRINTS" id="PR00380">
    <property type="entry name" value="KINESINHEAVY"/>
</dbReference>
<keyword evidence="1 5" id="KW-0547">Nucleotide-binding</keyword>
<dbReference type="SMR" id="A0A1U8KV55"/>
<comment type="similarity">
    <text evidence="4 5">Belongs to the TRAFAC class myosin-kinesin ATPase superfamily. Kinesin family.</text>
</comment>
<dbReference type="PANTHER" id="PTHR47968">
    <property type="entry name" value="CENTROMERE PROTEIN E"/>
    <property type="match status" value="1"/>
</dbReference>
<dbReference type="PROSITE" id="PS00411">
    <property type="entry name" value="KINESIN_MOTOR_1"/>
    <property type="match status" value="1"/>
</dbReference>
<dbReference type="SUPFAM" id="SSF52540">
    <property type="entry name" value="P-loop containing nucleoside triphosphate hydrolases"/>
    <property type="match status" value="1"/>
</dbReference>
<dbReference type="InterPro" id="IPR027417">
    <property type="entry name" value="P-loop_NTPase"/>
</dbReference>
<dbReference type="GeneID" id="107921014"/>
<proteinExistence type="inferred from homology"/>
<accession>A0A1U8KV55</accession>
<reference evidence="9" key="2">
    <citation type="submission" date="2025-08" db="UniProtKB">
        <authorList>
            <consortium name="RefSeq"/>
        </authorList>
    </citation>
    <scope>IDENTIFICATION</scope>
</reference>
<dbReference type="Gene3D" id="3.40.850.10">
    <property type="entry name" value="Kinesin motor domain"/>
    <property type="match status" value="1"/>
</dbReference>
<keyword evidence="5" id="KW-0493">Microtubule</keyword>
<dbReference type="GO" id="GO:0030705">
    <property type="term" value="P:cytoskeleton-dependent intracellular transport"/>
    <property type="evidence" value="ECO:0000318"/>
    <property type="project" value="GO_Central"/>
</dbReference>
<dbReference type="PANTHER" id="PTHR47968:SF34">
    <property type="entry name" value="KINESIN-LIKE PROTEIN"/>
    <property type="match status" value="1"/>
</dbReference>
<sequence>METIQDLLDPANDNIYSTMLLQVHVKRSVLGEEVAIPSESDKSSHFFKPPKPLVRKSKLVLVDLAGSERVQKSGSEGHMLEEAKFINLSRSALGKCINALAENSAHVPIRDSKLTRLLRDSFGGTATTSLIVTIGPSPRHRGETASTILFGQRVENMLRIKDEFDYKSLAKRLEIQLDKLIAENERQQKAFDDEVERINLEAQNRVSEVERNFTDALEKERLKCQMEYMESVKKLEEKMIENQRKHQHDGFMKDKCNGEVLCIKNHILFHVKFIR</sequence>